<name>A0A5E7XXH7_9SPHN</name>
<organism evidence="2 3">
    <name type="scientific">Sphingomonas aurantiaca</name>
    <dbReference type="NCBI Taxonomy" id="185949"/>
    <lineage>
        <taxon>Bacteria</taxon>
        <taxon>Pseudomonadati</taxon>
        <taxon>Pseudomonadota</taxon>
        <taxon>Alphaproteobacteria</taxon>
        <taxon>Sphingomonadales</taxon>
        <taxon>Sphingomonadaceae</taxon>
        <taxon>Sphingomonas</taxon>
    </lineage>
</organism>
<dbReference type="EMBL" id="CABVLI010000014">
    <property type="protein sequence ID" value="VVS97930.1"/>
    <property type="molecule type" value="Genomic_DNA"/>
</dbReference>
<dbReference type="AlphaFoldDB" id="A0A5E7XXH7"/>
<proteinExistence type="predicted"/>
<reference evidence="2 3" key="1">
    <citation type="submission" date="2019-09" db="EMBL/GenBank/DDBJ databases">
        <authorList>
            <person name="Dittami M. S."/>
        </authorList>
    </citation>
    <scope>NUCLEOTIDE SEQUENCE [LARGE SCALE GENOMIC DNA]</scope>
    <source>
        <strain evidence="2">SPHINGO391</strain>
    </source>
</reference>
<sequence>MPQLRRSGPWEPPPLGGLGSGDQASAIRRVDPSRPSMPKCTPLLKAARAERTASPGEGIMTGEQVAAVGRHPAHNHDIRYYGHPRHNGDKSPAAAGFRLVICARAASRL</sequence>
<evidence type="ECO:0000256" key="1">
    <source>
        <dbReference type="SAM" id="MobiDB-lite"/>
    </source>
</evidence>
<dbReference type="Proteomes" id="UP000326857">
    <property type="component" value="Unassembled WGS sequence"/>
</dbReference>
<gene>
    <name evidence="2" type="ORF">SPHINGO391_210016</name>
</gene>
<accession>A0A5E7XXH7</accession>
<feature type="region of interest" description="Disordered" evidence="1">
    <location>
        <begin position="1"/>
        <end position="40"/>
    </location>
</feature>
<evidence type="ECO:0000313" key="2">
    <source>
        <dbReference type="EMBL" id="VVS97930.1"/>
    </source>
</evidence>
<protein>
    <submittedName>
        <fullName evidence="2">Uncharacterized protein</fullName>
    </submittedName>
</protein>
<evidence type="ECO:0000313" key="3">
    <source>
        <dbReference type="Proteomes" id="UP000326857"/>
    </source>
</evidence>